<dbReference type="Gene3D" id="3.30.70.1890">
    <property type="match status" value="1"/>
</dbReference>
<dbReference type="PANTHER" id="PTHR36984:SF1">
    <property type="entry name" value="CRISPR-ASSOCIATED ENDORIBONUCLEASE CAS6 1"/>
    <property type="match status" value="1"/>
</dbReference>
<dbReference type="InterPro" id="IPR045747">
    <property type="entry name" value="CRISPR-assoc_prot_Cas6_N_sf"/>
</dbReference>
<name>A0A348AR50_9FIRM</name>
<dbReference type="EMBL" id="AP018449">
    <property type="protein sequence ID" value="BBB93548.1"/>
    <property type="molecule type" value="Genomic_DNA"/>
</dbReference>
<dbReference type="Pfam" id="PF01881">
    <property type="entry name" value="Cas_Cas6_C"/>
    <property type="match status" value="1"/>
</dbReference>
<dbReference type="NCBIfam" id="TIGR01877">
    <property type="entry name" value="cas_cas6"/>
    <property type="match status" value="1"/>
</dbReference>
<dbReference type="GO" id="GO:0016788">
    <property type="term" value="F:hydrolase activity, acting on ester bonds"/>
    <property type="evidence" value="ECO:0007669"/>
    <property type="project" value="InterPro"/>
</dbReference>
<sequence length="257" mass="28669">MLVNLRLISEGKAVFFFDTIYDELARLIGSIVDRQPERYSPVQHLGLQRQSSGCLAPFTFSEITAPKIKHTQNGFWVIGGAGIHIASPSTEFGLNLLCGLAKVKTLTIGEVKLGLKGSFVPHGNIQPGYEMVCLSPVIVAADDGQNDFLRYEDNPVRYSERLRQGLMKKYRDYYGYDPLDDRFLFFYDEEYLKNGLSACVVKRFGREFFGQSAPFTVAGSLELTGLAVQAGLGEKTEMGFGMIADRKLPKRASDGWR</sequence>
<evidence type="ECO:0000256" key="1">
    <source>
        <dbReference type="ARBA" id="ARBA00005937"/>
    </source>
</evidence>
<dbReference type="AlphaFoldDB" id="A0A348AR50"/>
<dbReference type="InterPro" id="IPR010156">
    <property type="entry name" value="CRISPR-assoc_prot_Cas6"/>
</dbReference>
<dbReference type="InterPro" id="IPR049435">
    <property type="entry name" value="Cas_Cas6_C"/>
</dbReference>
<gene>
    <name evidence="5" type="ORF">MAMMFC1_04266</name>
</gene>
<comment type="similarity">
    <text evidence="1">Belongs to the CRISPR-associated protein Cas6/Cse3/CasE family.</text>
</comment>
<keyword evidence="3" id="KW-0051">Antiviral defense</keyword>
<dbReference type="GO" id="GO:0003723">
    <property type="term" value="F:RNA binding"/>
    <property type="evidence" value="ECO:0007669"/>
    <property type="project" value="UniProtKB-KW"/>
</dbReference>
<dbReference type="Gene3D" id="3.30.70.1900">
    <property type="match status" value="1"/>
</dbReference>
<reference evidence="5 6" key="1">
    <citation type="journal article" date="2018" name="Int. J. Syst. Evol. Microbiol.">
        <title>Methylomusa anaerophila gen. nov., sp. nov., an anaerobic methanol-utilizing bacterium isolated from a microbial fuel cell.</title>
        <authorList>
            <person name="Amano N."/>
            <person name="Yamamuro A."/>
            <person name="Miyahara M."/>
            <person name="Kouzuma A."/>
            <person name="Abe T."/>
            <person name="Watanabe K."/>
        </authorList>
    </citation>
    <scope>NUCLEOTIDE SEQUENCE [LARGE SCALE GENOMIC DNA]</scope>
    <source>
        <strain evidence="5 6">MMFC1</strain>
    </source>
</reference>
<protein>
    <submittedName>
        <fullName evidence="5">CRISPR associated protein Cas6</fullName>
    </submittedName>
</protein>
<organism evidence="5 6">
    <name type="scientific">Methylomusa anaerophila</name>
    <dbReference type="NCBI Taxonomy" id="1930071"/>
    <lineage>
        <taxon>Bacteria</taxon>
        <taxon>Bacillati</taxon>
        <taxon>Bacillota</taxon>
        <taxon>Negativicutes</taxon>
        <taxon>Selenomonadales</taxon>
        <taxon>Sporomusaceae</taxon>
        <taxon>Methylomusa</taxon>
    </lineage>
</organism>
<dbReference type="CDD" id="cd21140">
    <property type="entry name" value="Cas6_I-like"/>
    <property type="match status" value="1"/>
</dbReference>
<accession>A0A348AR50</accession>
<evidence type="ECO:0000259" key="4">
    <source>
        <dbReference type="Pfam" id="PF01881"/>
    </source>
</evidence>
<keyword evidence="6" id="KW-1185">Reference proteome</keyword>
<dbReference type="KEGG" id="mana:MAMMFC1_04266"/>
<dbReference type="PANTHER" id="PTHR36984">
    <property type="entry name" value="CRISPR-ASSOCIATED ENDORIBONUCLEASE CAS6 1"/>
    <property type="match status" value="1"/>
</dbReference>
<feature type="domain" description="CRISPR associated protein Cas6 C-terminal" evidence="4">
    <location>
        <begin position="131"/>
        <end position="243"/>
    </location>
</feature>
<evidence type="ECO:0000256" key="2">
    <source>
        <dbReference type="ARBA" id="ARBA00022884"/>
    </source>
</evidence>
<dbReference type="OrthoDB" id="9797488at2"/>
<dbReference type="RefSeq" id="WP_126310356.1">
    <property type="nucleotide sequence ID" value="NZ_AP018449.1"/>
</dbReference>
<evidence type="ECO:0000313" key="5">
    <source>
        <dbReference type="EMBL" id="BBB93548.1"/>
    </source>
</evidence>
<keyword evidence="2" id="KW-0694">RNA-binding</keyword>
<proteinExistence type="inferred from homology"/>
<evidence type="ECO:0000313" key="6">
    <source>
        <dbReference type="Proteomes" id="UP000276437"/>
    </source>
</evidence>
<dbReference type="Proteomes" id="UP000276437">
    <property type="component" value="Chromosome"/>
</dbReference>
<dbReference type="GO" id="GO:0051607">
    <property type="term" value="P:defense response to virus"/>
    <property type="evidence" value="ECO:0007669"/>
    <property type="project" value="UniProtKB-KW"/>
</dbReference>
<evidence type="ECO:0000256" key="3">
    <source>
        <dbReference type="ARBA" id="ARBA00023118"/>
    </source>
</evidence>